<accession>A0A2B4RD98</accession>
<feature type="region of interest" description="Disordered" evidence="1">
    <location>
        <begin position="138"/>
        <end position="158"/>
    </location>
</feature>
<keyword evidence="5" id="KW-1185">Reference proteome</keyword>
<evidence type="ECO:0000256" key="1">
    <source>
        <dbReference type="SAM" id="MobiDB-lite"/>
    </source>
</evidence>
<dbReference type="Proteomes" id="UP000225706">
    <property type="component" value="Unassembled WGS sequence"/>
</dbReference>
<evidence type="ECO:0000259" key="3">
    <source>
        <dbReference type="PROSITE" id="PS50024"/>
    </source>
</evidence>
<feature type="region of interest" description="Disordered" evidence="1">
    <location>
        <begin position="352"/>
        <end position="382"/>
    </location>
</feature>
<keyword evidence="4" id="KW-0695">RNA-directed DNA polymerase</keyword>
<feature type="domain" description="SEA" evidence="3">
    <location>
        <begin position="33"/>
        <end position="141"/>
    </location>
</feature>
<dbReference type="EMBL" id="LSMT01000732">
    <property type="protein sequence ID" value="PFX14779.1"/>
    <property type="molecule type" value="Genomic_DNA"/>
</dbReference>
<comment type="caution">
    <text evidence="4">The sequence shown here is derived from an EMBL/GenBank/DDBJ whole genome shotgun (WGS) entry which is preliminary data.</text>
</comment>
<feature type="compositionally biased region" description="Basic residues" evidence="1">
    <location>
        <begin position="365"/>
        <end position="375"/>
    </location>
</feature>
<evidence type="ECO:0000256" key="2">
    <source>
        <dbReference type="SAM" id="Phobius"/>
    </source>
</evidence>
<evidence type="ECO:0000313" key="5">
    <source>
        <dbReference type="Proteomes" id="UP000225706"/>
    </source>
</evidence>
<dbReference type="GO" id="GO:0003964">
    <property type="term" value="F:RNA-directed DNA polymerase activity"/>
    <property type="evidence" value="ECO:0007669"/>
    <property type="project" value="UniProtKB-KW"/>
</dbReference>
<keyword evidence="2" id="KW-0812">Transmembrane</keyword>
<keyword evidence="4" id="KW-0548">Nucleotidyltransferase</keyword>
<evidence type="ECO:0000313" key="4">
    <source>
        <dbReference type="EMBL" id="PFX14779.1"/>
    </source>
</evidence>
<keyword evidence="2" id="KW-0472">Membrane</keyword>
<reference evidence="5" key="1">
    <citation type="journal article" date="2017" name="bioRxiv">
        <title>Comparative analysis of the genomes of Stylophora pistillata and Acropora digitifera provides evidence for extensive differences between species of corals.</title>
        <authorList>
            <person name="Voolstra C.R."/>
            <person name="Li Y."/>
            <person name="Liew Y.J."/>
            <person name="Baumgarten S."/>
            <person name="Zoccola D."/>
            <person name="Flot J.-F."/>
            <person name="Tambutte S."/>
            <person name="Allemand D."/>
            <person name="Aranda M."/>
        </authorList>
    </citation>
    <scope>NUCLEOTIDE SEQUENCE [LARGE SCALE GENOMIC DNA]</scope>
</reference>
<feature type="transmembrane region" description="Helical" evidence="2">
    <location>
        <begin position="12"/>
        <end position="31"/>
    </location>
</feature>
<dbReference type="Gene3D" id="3.30.70.960">
    <property type="entry name" value="SEA domain"/>
    <property type="match status" value="1"/>
</dbReference>
<dbReference type="Pfam" id="PF01390">
    <property type="entry name" value="SEA"/>
    <property type="match status" value="1"/>
</dbReference>
<dbReference type="AlphaFoldDB" id="A0A2B4RD98"/>
<dbReference type="OrthoDB" id="5981048at2759"/>
<feature type="compositionally biased region" description="Polar residues" evidence="1">
    <location>
        <begin position="138"/>
        <end position="148"/>
    </location>
</feature>
<sequence>MGSFLWVVRVKSPFSTILFWIVAFIILDEAGSESRLISGKMVILNEKFDNSLMNKESEKYQSFSKRIAQEVEDLFKDDIKYYATKVIQPERDSVKVYFELEFKRIVRASIIISTLKYAAVDGKFGSFNVDPSSITVLQDETPASSSEKSTGDDRRENTRSVIPASGAGLFFEDKRPLQDKYTLWCEKPDNTKIKEKLFRRADQIPAKYIKMSPEVIASPLTHVLNNFISEHSFPDAWKIARVSPIPKVDNPVQNDDFSPISIVPALSKVYERFVLCQLLEYMEMCQIYRGRISSYRKGHSTSTVLLRIRDIINAMKKDGNNEAYDITREKPDGTRIRGKGVRGDDVAKFPEGSKYLASDNNTRPNARKMTVKRNPKSAQDTNLEIDCKRSMKI</sequence>
<keyword evidence="4" id="KW-0808">Transferase</keyword>
<dbReference type="InterPro" id="IPR000082">
    <property type="entry name" value="SEA_dom"/>
</dbReference>
<proteinExistence type="predicted"/>
<protein>
    <submittedName>
        <fullName evidence="4">Putative RNA-directed DNA polymerase from transposon X-element</fullName>
    </submittedName>
</protein>
<dbReference type="InterPro" id="IPR036364">
    <property type="entry name" value="SEA_dom_sf"/>
</dbReference>
<organism evidence="4 5">
    <name type="scientific">Stylophora pistillata</name>
    <name type="common">Smooth cauliflower coral</name>
    <dbReference type="NCBI Taxonomy" id="50429"/>
    <lineage>
        <taxon>Eukaryota</taxon>
        <taxon>Metazoa</taxon>
        <taxon>Cnidaria</taxon>
        <taxon>Anthozoa</taxon>
        <taxon>Hexacorallia</taxon>
        <taxon>Scleractinia</taxon>
        <taxon>Astrocoeniina</taxon>
        <taxon>Pocilloporidae</taxon>
        <taxon>Stylophora</taxon>
    </lineage>
</organism>
<dbReference type="PROSITE" id="PS50024">
    <property type="entry name" value="SEA"/>
    <property type="match status" value="1"/>
</dbReference>
<name>A0A2B4RD98_STYPI</name>
<feature type="compositionally biased region" description="Basic and acidic residues" evidence="1">
    <location>
        <begin position="149"/>
        <end position="158"/>
    </location>
</feature>
<dbReference type="STRING" id="50429.A0A2B4RD98"/>
<gene>
    <name evidence="4" type="ORF">AWC38_SpisGene21040</name>
</gene>
<keyword evidence="2" id="KW-1133">Transmembrane helix</keyword>